<evidence type="ECO:0000256" key="1">
    <source>
        <dbReference type="SAM" id="Coils"/>
    </source>
</evidence>
<dbReference type="GO" id="GO:0051959">
    <property type="term" value="F:dynein light intermediate chain binding"/>
    <property type="evidence" value="ECO:0007669"/>
    <property type="project" value="InterPro"/>
</dbReference>
<organism evidence="2 3">
    <name type="scientific">Trichobilharzia regenti</name>
    <name type="common">Nasal bird schistosome</name>
    <dbReference type="NCBI Taxonomy" id="157069"/>
    <lineage>
        <taxon>Eukaryota</taxon>
        <taxon>Metazoa</taxon>
        <taxon>Spiralia</taxon>
        <taxon>Lophotrochozoa</taxon>
        <taxon>Platyhelminthes</taxon>
        <taxon>Trematoda</taxon>
        <taxon>Digenea</taxon>
        <taxon>Strigeidida</taxon>
        <taxon>Schistosomatoidea</taxon>
        <taxon>Schistosomatidae</taxon>
        <taxon>Trichobilharzia</taxon>
    </lineage>
</organism>
<dbReference type="GO" id="GO:0045505">
    <property type="term" value="F:dynein intermediate chain binding"/>
    <property type="evidence" value="ECO:0007669"/>
    <property type="project" value="InterPro"/>
</dbReference>
<dbReference type="WBParaSite" id="TREG1_35000.1">
    <property type="protein sequence ID" value="TREG1_35000.1"/>
    <property type="gene ID" value="TREG1_35000"/>
</dbReference>
<reference evidence="3" key="2">
    <citation type="submission" date="2023-11" db="UniProtKB">
        <authorList>
            <consortium name="WormBaseParasite"/>
        </authorList>
    </citation>
    <scope>IDENTIFICATION</scope>
</reference>
<accession>A0AA85JPV0</accession>
<dbReference type="Gene3D" id="1.20.920.20">
    <property type="match status" value="1"/>
</dbReference>
<proteinExistence type="predicted"/>
<dbReference type="PANTHER" id="PTHR10676:SF359">
    <property type="entry name" value="DYNEIN HEAVY CHAIN DOMAIN-CONTAINING PROTEIN 1"/>
    <property type="match status" value="1"/>
</dbReference>
<evidence type="ECO:0000313" key="2">
    <source>
        <dbReference type="Proteomes" id="UP000050795"/>
    </source>
</evidence>
<dbReference type="GO" id="GO:0060294">
    <property type="term" value="P:cilium movement involved in cell motility"/>
    <property type="evidence" value="ECO:0007669"/>
    <property type="project" value="TreeGrafter"/>
</dbReference>
<keyword evidence="1" id="KW-0175">Coiled coil</keyword>
<feature type="coiled-coil region" evidence="1">
    <location>
        <begin position="950"/>
        <end position="1019"/>
    </location>
</feature>
<sequence length="2225" mass="257249">MNKFWYEQNVYGFSPISLLCQLIMSYELSRTSGMLIERFSWIIWSMHCNLMKERCIHGDSSVDWLVTQKIAHSIGYHLKRYYSVNEIGFSCSITEKNINQHIYSRWTPLLLSETIQPKSTGQLNNILESVTILCHEIKRYFTPLIPQNSSSQWLSKTLLKSLEYYLVKPSPMGLLIPISYLLFGPAGSLFIDSKLTRQSIFNSQRTMNKNVIKKCDSIPDNATTPVSSTSSYTTSITSFTTLTSSTSTNPSSTYSLTTSVSNTTATSAEIPSLSTLSLPGSCNQTSSVNSLSSTNPTSIVSSSINSISISTLSLSKLSSSLIECVPMQASNTSVHEKVASVDTLHVNGDDDELTTHIASLCSKLNNETETVLSKGEKHRKVLSFCHPLVNDKIIYRSWANYGILNPYLVPYISLPGCIDLSNDSFTLDKMSITSGSIMSLADIEINLDNEAFHQTIENTINLLTSALEHSPCYILLKNLTQQTCGAYCCVQKQVIEYIMKTNGYNKVYYTQWREYPDKVIDDDDNNNNPNIEQLNDLSSMPYEIIIIDLQNKLSNQKWNYSEKATQLVQQLHRIRFNLPWESDTYQSVLKGVIVITSWNDDILNPLLQNVSWDCTINFREISNLQGMNTQLENITNSVNIEQKSMLNNFILNYLNNIQDDNNNSNKFNLILYDVFTEAHLLAYQYALSDQNLTKYKPSINQLNSFGYLLQTLNVWLYLQYHQKQDNIKETLLNELHETCLLTDSIKSGCRALDKQITQANTFLDVLNKDLDNYQNIYLPEAKLNQKNAIEQIENLENEIKRKEIELEHSKKPMDRVQKLVQIEFNKLRDLYRLAVQGLHALSIEDLDEIRSYREPPDEVKDCVYIICMLMNEAENWENAKQMMVPVKFISKILKLHTQLLDKRKHNELRQRLNNSVIMTPEYLLQISVAASRLCQWLRALCECCNAGERLQNHVNNYSSTESQLNQIETALANLHLSLQMTKLNLEMINNHVIDCENQIKNISEQIDTLEYTISEAKSLLSTMQSNLNELMNINDNHMSVDDWKSMKFWLNVLGALGAVYVQIFPAKHRSILWNHFKQLVLNKIKEYFSQLGKISHFNETLIQNAQLFKILQTRPYELMKWLSSNQFPLEVALLYHNHQVGYILEAVLSIRTIISSNMSCNIEHRNSFNLSLPLFIFIFDPDIIGMDMINLLLSSKQNQMISNLRIDSDDFKEHFNNAITKNSIIQINVDEFHSFKATENIRYLSNFYCIHLSDENTHLNNCQMILWTTYNATSEVGNQCRQFFAEIDFMSIDLCLTHFESGSGITGCLLNLLPKSNLFNTLQEIRKNEIETFEKIHEDQIHLLNISKELIKLELFDCDSNGPVKNFKSIKLNKSCLNLTSQHIEAVKIYSKLSNKYMQLKEYQIQREHLDNQLSMYTSQNGTIGCITNFTRKVTLLLNVLEGEGENSTEDYITFRRPCKRLCRYLSSKYTINLNQCFSHSTTGSTNQSDSFLTQENDIRDLTQWIISSLLELQLAPLDKLDSTMSLILQIEICIYFNLLHHSKFTSHELQNLENVREIKLFKQIVYNNIFNSVFNVQHNSSVNDTDVLNRIQLLEENLPSLKGLHKSLLDEPLIWNEMLETCLNFLRPLPGFSAAKVIPEAHIFLVWISIKPERFFTISKTFVNFILAQYIITSDSIKYFNDSFETEKRLRVSGLFQPQIRKQSQGGYYSNQDNFISSVVYLILPNKFNEYTTEDFFNSNWSGIESNSNKLLNELRNMAVYLNRTLFCIDCASTSDISHWHSLCGSSTNIFPYQRVLICLRNIHMMERNLSKELHDLLHYGLYNLREQVMRTEKQQKEFLLSNNNNNNNKLGIRFDILIDFTCCHSKRQISSLYYRLPSWLRLYCLPLSFTDKDDQSSFVSSRPAMMSKQDQWRKSNFHSVESFNQSLDKNISCLWLKEHDNIFEKLESDKLYECLFNMEDLEKRMKLIGALWIKIEEQLRQLETVFLQVEAESSSSNTSIKSQLNSPFILLKLQYFAYLRNIKNYKGHLKQSVAYNFRLYTWLNCQLMISKHFYKLMNQWFTNGISSSSSPLFEVSLPSAVIINSKLLFNWIIKCSMINSSEVQYKLIASIIKPGDRSLFNKGVIITSVRLLIHQKKVTNKNNEQMNINSNYPLKLTDIVHLRLAVVPIGTFNTMNNINAIWIESWPLKEETVCISIPLVLTNDQNWYLSDSLQIYLVTDYIL</sequence>
<dbReference type="Proteomes" id="UP000050795">
    <property type="component" value="Unassembled WGS sequence"/>
</dbReference>
<feature type="coiled-coil region" evidence="1">
    <location>
        <begin position="778"/>
        <end position="812"/>
    </location>
</feature>
<dbReference type="GO" id="GO:0008569">
    <property type="term" value="F:minus-end-directed microtubule motor activity"/>
    <property type="evidence" value="ECO:0007669"/>
    <property type="project" value="TreeGrafter"/>
</dbReference>
<reference evidence="2" key="1">
    <citation type="submission" date="2022-06" db="EMBL/GenBank/DDBJ databases">
        <authorList>
            <person name="Berger JAMES D."/>
            <person name="Berger JAMES D."/>
        </authorList>
    </citation>
    <scope>NUCLEOTIDE SEQUENCE [LARGE SCALE GENOMIC DNA]</scope>
</reference>
<dbReference type="GO" id="GO:0036156">
    <property type="term" value="C:inner dynein arm"/>
    <property type="evidence" value="ECO:0007669"/>
    <property type="project" value="TreeGrafter"/>
</dbReference>
<protein>
    <submittedName>
        <fullName evidence="3">Uncharacterized protein</fullName>
    </submittedName>
</protein>
<dbReference type="InterPro" id="IPR026983">
    <property type="entry name" value="DHC"/>
</dbReference>
<name>A0AA85JPV0_TRIRE</name>
<dbReference type="GO" id="GO:0097729">
    <property type="term" value="C:9+2 motile cilium"/>
    <property type="evidence" value="ECO:0007669"/>
    <property type="project" value="TreeGrafter"/>
</dbReference>
<keyword evidence="2" id="KW-1185">Reference proteome</keyword>
<evidence type="ECO:0000313" key="3">
    <source>
        <dbReference type="WBParaSite" id="TREG1_35000.1"/>
    </source>
</evidence>
<dbReference type="PANTHER" id="PTHR10676">
    <property type="entry name" value="DYNEIN HEAVY CHAIN FAMILY PROTEIN"/>
    <property type="match status" value="1"/>
</dbReference>